<gene>
    <name evidence="8" type="ORF">BG04_5947</name>
</gene>
<dbReference type="Proteomes" id="UP000031829">
    <property type="component" value="Plasmid pBMV_1"/>
</dbReference>
<keyword evidence="8" id="KW-0614">Plasmid</keyword>
<evidence type="ECO:0000256" key="6">
    <source>
        <dbReference type="ARBA" id="ARBA00022989"/>
    </source>
</evidence>
<keyword evidence="5" id="KW-0812">Transmembrane</keyword>
<keyword evidence="6" id="KW-1133">Transmembrane helix</keyword>
<name>A0A0B6A5B4_PRIM2</name>
<dbReference type="FunFam" id="1.10.3470.10:FF:000001">
    <property type="entry name" value="Vitamin B12 ABC transporter permease BtuC"/>
    <property type="match status" value="1"/>
</dbReference>
<keyword evidence="7" id="KW-0472">Membrane</keyword>
<organism evidence="8 9">
    <name type="scientific">Priestia megaterium (strain ATCC 14581 / DSM 32 / CCUG 1817 / JCM 2506 / NBRC 15308 / NCIMB 9376 / NCTC 10342 / NRRL B-14308 / VKM B-512 / Ford 19)</name>
    <name type="common">Bacillus megaterium</name>
    <dbReference type="NCBI Taxonomy" id="1348623"/>
    <lineage>
        <taxon>Bacteria</taxon>
        <taxon>Bacillati</taxon>
        <taxon>Bacillota</taxon>
        <taxon>Bacilli</taxon>
        <taxon>Bacillales</taxon>
        <taxon>Bacillaceae</taxon>
        <taxon>Priestia</taxon>
    </lineage>
</organism>
<evidence type="ECO:0000256" key="3">
    <source>
        <dbReference type="ARBA" id="ARBA00022448"/>
    </source>
</evidence>
<dbReference type="Pfam" id="PF01032">
    <property type="entry name" value="FecCD"/>
    <property type="match status" value="1"/>
</dbReference>
<proteinExistence type="inferred from homology"/>
<keyword evidence="4" id="KW-1003">Cell membrane</keyword>
<evidence type="ECO:0000256" key="7">
    <source>
        <dbReference type="ARBA" id="ARBA00023136"/>
    </source>
</evidence>
<dbReference type="HOGENOM" id="CLU_013016_1_2_9"/>
<dbReference type="GO" id="GO:0005886">
    <property type="term" value="C:plasma membrane"/>
    <property type="evidence" value="ECO:0007669"/>
    <property type="project" value="UniProtKB-SubCell"/>
</dbReference>
<evidence type="ECO:0000256" key="2">
    <source>
        <dbReference type="ARBA" id="ARBA00007935"/>
    </source>
</evidence>
<dbReference type="SUPFAM" id="SSF81345">
    <property type="entry name" value="ABC transporter involved in vitamin B12 uptake, BtuC"/>
    <property type="match status" value="1"/>
</dbReference>
<evidence type="ECO:0000313" key="8">
    <source>
        <dbReference type="EMBL" id="AJI20135.1"/>
    </source>
</evidence>
<geneLocation type="plasmid" evidence="8 9">
    <name>pBMV_1</name>
</geneLocation>
<evidence type="ECO:0000256" key="1">
    <source>
        <dbReference type="ARBA" id="ARBA00004651"/>
    </source>
</evidence>
<protein>
    <submittedName>
        <fullName evidence="8">FecCD transport family protein</fullName>
    </submittedName>
</protein>
<comment type="subcellular location">
    <subcellularLocation>
        <location evidence="1">Cell membrane</location>
        <topology evidence="1">Multi-pass membrane protein</topology>
    </subcellularLocation>
</comment>
<dbReference type="CDD" id="cd06550">
    <property type="entry name" value="TM_ABC_iron-siderophores_like"/>
    <property type="match status" value="1"/>
</dbReference>
<dbReference type="EMBL" id="CP009919">
    <property type="protein sequence ID" value="AJI20135.1"/>
    <property type="molecule type" value="Genomic_DNA"/>
</dbReference>
<dbReference type="PANTHER" id="PTHR30472">
    <property type="entry name" value="FERRIC ENTEROBACTIN TRANSPORT SYSTEM PERMEASE PROTEIN"/>
    <property type="match status" value="1"/>
</dbReference>
<dbReference type="GO" id="GO:0022857">
    <property type="term" value="F:transmembrane transporter activity"/>
    <property type="evidence" value="ECO:0007669"/>
    <property type="project" value="InterPro"/>
</dbReference>
<dbReference type="Gene3D" id="1.10.3470.10">
    <property type="entry name" value="ABC transporter involved in vitamin B12 uptake, BtuC"/>
    <property type="match status" value="1"/>
</dbReference>
<dbReference type="InterPro" id="IPR000522">
    <property type="entry name" value="ABC_transptr_permease_BtuC"/>
</dbReference>
<evidence type="ECO:0000256" key="5">
    <source>
        <dbReference type="ARBA" id="ARBA00022692"/>
    </source>
</evidence>
<dbReference type="GO" id="GO:0033214">
    <property type="term" value="P:siderophore-iron import into cell"/>
    <property type="evidence" value="ECO:0007669"/>
    <property type="project" value="TreeGrafter"/>
</dbReference>
<dbReference type="AlphaFoldDB" id="A0A0B6A5B4"/>
<dbReference type="KEGG" id="bmeg:BG04_5947"/>
<reference evidence="8 9" key="1">
    <citation type="journal article" date="2015" name="Genome Announc.">
        <title>Complete genome sequences for 35 biothreat assay-relevant bacillus species.</title>
        <authorList>
            <person name="Johnson S.L."/>
            <person name="Daligault H.E."/>
            <person name="Davenport K.W."/>
            <person name="Jaissle J."/>
            <person name="Frey K.G."/>
            <person name="Ladner J.T."/>
            <person name="Broomall S.M."/>
            <person name="Bishop-Lilly K.A."/>
            <person name="Bruce D.C."/>
            <person name="Gibbons H.S."/>
            <person name="Coyne S.R."/>
            <person name="Lo C.C."/>
            <person name="Meincke L."/>
            <person name="Munk A.C."/>
            <person name="Koroleva G.I."/>
            <person name="Rosenzweig C.N."/>
            <person name="Palacios G.F."/>
            <person name="Redden C.L."/>
            <person name="Minogue T.D."/>
            <person name="Chain P.S."/>
        </authorList>
    </citation>
    <scope>NUCLEOTIDE SEQUENCE [LARGE SCALE GENOMIC DNA]</scope>
    <source>
        <strain evidence="9">ATCC 14581 / DSM 32 / JCM 2506 / NBRC 15308 / NCIMB 9376 / NCTC 10342 / NRRL B-14308 / VKM B-512</strain>
        <plasmid evidence="8 9">pBMV_1</plasmid>
    </source>
</reference>
<dbReference type="PANTHER" id="PTHR30472:SF64">
    <property type="entry name" value="IRON(3+)-HYDROXAMATE IMPORT SYSTEM PERMEASE PROTEIN FHUG"/>
    <property type="match status" value="1"/>
</dbReference>
<comment type="similarity">
    <text evidence="2">Belongs to the binding-protein-dependent transport system permease family. FecCD subfamily.</text>
</comment>
<sequence>MIQLLNKSKHGYKLLCVTLLLLLFLILIVSINAGFIKIPLSQVWSAFFGNDIGNQRLILFNFRLPRIVLAILIGAGIAVSGAIMQSISRNELADPGILGINAGASFSVVLYMFIFHGSSFLTGIMSIFLMPFTALLGAFIAAALIYGFSRKRGKVTPIRLILVGIGINAAFASSTMALQMKMEPQDFMKTLTWISGSIWGTNWSFVISTLLWLILLIPIAVYKSRFLDILSFGDEVSIGLGVSIEKERLKLLLIGVALAGACVSVGGGITFLGLIAPHISRALIGPNHKKVLPLSALLGSLILLGADTVGRIVMSPTEMPVGILVSILGAPYFIYLLMRTK</sequence>
<evidence type="ECO:0000313" key="9">
    <source>
        <dbReference type="Proteomes" id="UP000031829"/>
    </source>
</evidence>
<evidence type="ECO:0000256" key="4">
    <source>
        <dbReference type="ARBA" id="ARBA00022475"/>
    </source>
</evidence>
<accession>A0A0B6A5B4</accession>
<dbReference type="GeneID" id="93646060"/>
<dbReference type="RefSeq" id="WP_034656280.1">
    <property type="nucleotide sequence ID" value="NZ_BCVB01000022.1"/>
</dbReference>
<keyword evidence="3" id="KW-0813">Transport</keyword>
<dbReference type="InterPro" id="IPR037294">
    <property type="entry name" value="ABC_BtuC-like"/>
</dbReference>